<dbReference type="Proteomes" id="UP000467840">
    <property type="component" value="Chromosome 9"/>
</dbReference>
<evidence type="ECO:0000256" key="4">
    <source>
        <dbReference type="ARBA" id="ARBA00023242"/>
    </source>
</evidence>
<dbReference type="PANTHER" id="PTHR46133">
    <property type="entry name" value="BHLH TRANSCRIPTION FACTOR"/>
    <property type="match status" value="1"/>
</dbReference>
<dbReference type="InterPro" id="IPR044818">
    <property type="entry name" value="ILR3-like"/>
</dbReference>
<evidence type="ECO:0000256" key="3">
    <source>
        <dbReference type="ARBA" id="ARBA00023163"/>
    </source>
</evidence>
<dbReference type="PANTHER" id="PTHR46133:SF23">
    <property type="entry name" value="TRANSCRIPTION FACTOR ILR3-LIKE"/>
    <property type="match status" value="1"/>
</dbReference>
<keyword evidence="5" id="KW-0175">Coiled coil</keyword>
<protein>
    <recommendedName>
        <fullName evidence="8">BHLH domain-containing protein</fullName>
    </recommendedName>
</protein>
<accession>A0A6A6LWX3</accession>
<keyword evidence="3" id="KW-0804">Transcription</keyword>
<reference evidence="6 7" key="1">
    <citation type="journal article" date="2020" name="Mol. Plant">
        <title>The Chromosome-Based Rubber Tree Genome Provides New Insights into Spurge Genome Evolution and Rubber Biosynthesis.</title>
        <authorList>
            <person name="Liu J."/>
            <person name="Shi C."/>
            <person name="Shi C.C."/>
            <person name="Li W."/>
            <person name="Zhang Q.J."/>
            <person name="Zhang Y."/>
            <person name="Li K."/>
            <person name="Lu H.F."/>
            <person name="Shi C."/>
            <person name="Zhu S.T."/>
            <person name="Xiao Z.Y."/>
            <person name="Nan H."/>
            <person name="Yue Y."/>
            <person name="Zhu X.G."/>
            <person name="Wu Y."/>
            <person name="Hong X.N."/>
            <person name="Fan G.Y."/>
            <person name="Tong Y."/>
            <person name="Zhang D."/>
            <person name="Mao C.L."/>
            <person name="Liu Y.L."/>
            <person name="Hao S.J."/>
            <person name="Liu W.Q."/>
            <person name="Lv M.Q."/>
            <person name="Zhang H.B."/>
            <person name="Liu Y."/>
            <person name="Hu-Tang G.R."/>
            <person name="Wang J.P."/>
            <person name="Wang J.H."/>
            <person name="Sun Y.H."/>
            <person name="Ni S.B."/>
            <person name="Chen W.B."/>
            <person name="Zhang X.C."/>
            <person name="Jiao Y.N."/>
            <person name="Eichler E.E."/>
            <person name="Li G.H."/>
            <person name="Liu X."/>
            <person name="Gao L.Z."/>
        </authorList>
    </citation>
    <scope>NUCLEOTIDE SEQUENCE [LARGE SCALE GENOMIC DNA]</scope>
    <source>
        <strain evidence="7">cv. GT1</strain>
        <tissue evidence="6">Leaf</tissue>
    </source>
</reference>
<evidence type="ECO:0000313" key="6">
    <source>
        <dbReference type="EMBL" id="KAF2305017.1"/>
    </source>
</evidence>
<organism evidence="6 7">
    <name type="scientific">Hevea brasiliensis</name>
    <name type="common">Para rubber tree</name>
    <name type="synonym">Siphonia brasiliensis</name>
    <dbReference type="NCBI Taxonomy" id="3981"/>
    <lineage>
        <taxon>Eukaryota</taxon>
        <taxon>Viridiplantae</taxon>
        <taxon>Streptophyta</taxon>
        <taxon>Embryophyta</taxon>
        <taxon>Tracheophyta</taxon>
        <taxon>Spermatophyta</taxon>
        <taxon>Magnoliopsida</taxon>
        <taxon>eudicotyledons</taxon>
        <taxon>Gunneridae</taxon>
        <taxon>Pentapetalae</taxon>
        <taxon>rosids</taxon>
        <taxon>fabids</taxon>
        <taxon>Malpighiales</taxon>
        <taxon>Euphorbiaceae</taxon>
        <taxon>Crotonoideae</taxon>
        <taxon>Micrandreae</taxon>
        <taxon>Hevea</taxon>
    </lineage>
</organism>
<dbReference type="Gene3D" id="1.20.5.340">
    <property type="match status" value="1"/>
</dbReference>
<comment type="subcellular location">
    <subcellularLocation>
        <location evidence="1">Nucleus</location>
    </subcellularLocation>
</comment>
<dbReference type="InterPro" id="IPR036638">
    <property type="entry name" value="HLH_DNA-bd_sf"/>
</dbReference>
<keyword evidence="2" id="KW-0805">Transcription regulation</keyword>
<keyword evidence="7" id="KW-1185">Reference proteome</keyword>
<evidence type="ECO:0000256" key="1">
    <source>
        <dbReference type="ARBA" id="ARBA00004123"/>
    </source>
</evidence>
<dbReference type="GO" id="GO:0046983">
    <property type="term" value="F:protein dimerization activity"/>
    <property type="evidence" value="ECO:0007669"/>
    <property type="project" value="InterPro"/>
</dbReference>
<dbReference type="GO" id="GO:0006879">
    <property type="term" value="P:intracellular iron ion homeostasis"/>
    <property type="evidence" value="ECO:0007669"/>
    <property type="project" value="InterPro"/>
</dbReference>
<feature type="coiled-coil region" evidence="5">
    <location>
        <begin position="21"/>
        <end position="83"/>
    </location>
</feature>
<dbReference type="GO" id="GO:0003700">
    <property type="term" value="F:DNA-binding transcription factor activity"/>
    <property type="evidence" value="ECO:0007669"/>
    <property type="project" value="InterPro"/>
</dbReference>
<name>A0A6A6LWX3_HEVBR</name>
<evidence type="ECO:0000313" key="7">
    <source>
        <dbReference type="Proteomes" id="UP000467840"/>
    </source>
</evidence>
<proteinExistence type="predicted"/>
<dbReference type="GO" id="GO:0005634">
    <property type="term" value="C:nucleus"/>
    <property type="evidence" value="ECO:0007669"/>
    <property type="project" value="UniProtKB-SubCell"/>
</dbReference>
<keyword evidence="4" id="KW-0539">Nucleus</keyword>
<comment type="caution">
    <text evidence="6">The sequence shown here is derived from an EMBL/GenBank/DDBJ whole genome shotgun (WGS) entry which is preliminary data.</text>
</comment>
<evidence type="ECO:0008006" key="8">
    <source>
        <dbReference type="Google" id="ProtNLM"/>
    </source>
</evidence>
<evidence type="ECO:0000256" key="2">
    <source>
        <dbReference type="ARBA" id="ARBA00023015"/>
    </source>
</evidence>
<sequence>MELGALLDPGRPPKMDKSVILADALKMVNQLKDEAQKLKDSNESLQDKINELKVEKSELRYEKQRLKTQKENLEQQVKTFSAGAGFLPHPPAIPVPFPSPAKLLVASWYLLLAIPEFPCGGLCLLQPLIPRRILFYALQLHCHLPIQVK</sequence>
<gene>
    <name evidence="6" type="ORF">GH714_001092</name>
</gene>
<dbReference type="SUPFAM" id="SSF47459">
    <property type="entry name" value="HLH, helix-loop-helix DNA-binding domain"/>
    <property type="match status" value="1"/>
</dbReference>
<evidence type="ECO:0000256" key="5">
    <source>
        <dbReference type="SAM" id="Coils"/>
    </source>
</evidence>
<dbReference type="AlphaFoldDB" id="A0A6A6LWX3"/>
<dbReference type="EMBL" id="JAAGAX010000008">
    <property type="protein sequence ID" value="KAF2305017.1"/>
    <property type="molecule type" value="Genomic_DNA"/>
</dbReference>